<dbReference type="PANTHER" id="PTHR19143:SF327">
    <property type="entry name" value="FI21813P1-RELATED"/>
    <property type="match status" value="1"/>
</dbReference>
<dbReference type="Pfam" id="PF00147">
    <property type="entry name" value="Fibrinogen_C"/>
    <property type="match status" value="1"/>
</dbReference>
<dbReference type="Proteomes" id="UP000515160">
    <property type="component" value="Chromosome 3"/>
</dbReference>
<feature type="coiled-coil region" evidence="1">
    <location>
        <begin position="176"/>
        <end position="203"/>
    </location>
</feature>
<keyword evidence="1" id="KW-0175">Coiled coil</keyword>
<organism evidence="3 4">
    <name type="scientific">Drosophila albomicans</name>
    <name type="common">Fruit fly</name>
    <dbReference type="NCBI Taxonomy" id="7291"/>
    <lineage>
        <taxon>Eukaryota</taxon>
        <taxon>Metazoa</taxon>
        <taxon>Ecdysozoa</taxon>
        <taxon>Arthropoda</taxon>
        <taxon>Hexapoda</taxon>
        <taxon>Insecta</taxon>
        <taxon>Pterygota</taxon>
        <taxon>Neoptera</taxon>
        <taxon>Endopterygota</taxon>
        <taxon>Diptera</taxon>
        <taxon>Brachycera</taxon>
        <taxon>Muscomorpha</taxon>
        <taxon>Ephydroidea</taxon>
        <taxon>Drosophilidae</taxon>
        <taxon>Drosophila</taxon>
    </lineage>
</organism>
<evidence type="ECO:0000259" key="2">
    <source>
        <dbReference type="PROSITE" id="PS51406"/>
    </source>
</evidence>
<sequence>MDAKKLLNILFDENMEETYPDNYSNYSGESNCELVCSRAVKELLEHSVEVEVFTKIFQIKDEQLKNANDKITELQKKICFYEERINICNQKIKEKDELLTSLSAGSTSIKNTIDNLMDLLKKNQQNNYETDEHKVPIDYLNDEDISEIENISQKETSTELNKLSNNKINKPTKSTINKLEETIKNLSDKVIEKDEKLSDLIKKLDDFENGLRICIPYGTANALMFIPHTAPFKVYVEQYNKLGYIIIQNRTNETYSFKRSLQEYCEGFGKSRDDFWIGLETIHKITNYQPHVLRIQIWDYSEEQYFAEYDNFVVGGKDENYKLKSLGDYKGNAGDMMRFNENKEFQVCPKLGGWWSQEVEASNCNLNGELSEEVITNKFDFIYWGLMNWGKSCHNIAYVQIGITPKAAYLKKELTTIKSNR</sequence>
<dbReference type="Gene3D" id="3.90.215.10">
    <property type="entry name" value="Gamma Fibrinogen, chain A, domain 1"/>
    <property type="match status" value="1"/>
</dbReference>
<name>A0A9C6W526_DROAB</name>
<dbReference type="GeneID" id="117570969"/>
<keyword evidence="3" id="KW-1185">Reference proteome</keyword>
<dbReference type="InterPro" id="IPR050373">
    <property type="entry name" value="Fibrinogen_C-term_domain"/>
</dbReference>
<feature type="domain" description="Fibrinogen C-terminal" evidence="2">
    <location>
        <begin position="205"/>
        <end position="364"/>
    </location>
</feature>
<dbReference type="OrthoDB" id="6145874at2759"/>
<protein>
    <submittedName>
        <fullName evidence="4">Angiopoietin-2-like</fullName>
    </submittedName>
</protein>
<dbReference type="InterPro" id="IPR036056">
    <property type="entry name" value="Fibrinogen-like_C"/>
</dbReference>
<gene>
    <name evidence="4" type="primary">LOC117570969</name>
</gene>
<evidence type="ECO:0000313" key="3">
    <source>
        <dbReference type="Proteomes" id="UP000515160"/>
    </source>
</evidence>
<dbReference type="AlphaFoldDB" id="A0A9C6W526"/>
<dbReference type="PROSITE" id="PS51406">
    <property type="entry name" value="FIBRINOGEN_C_2"/>
    <property type="match status" value="1"/>
</dbReference>
<evidence type="ECO:0000313" key="4">
    <source>
        <dbReference type="RefSeq" id="XP_051859601.1"/>
    </source>
</evidence>
<dbReference type="InterPro" id="IPR002181">
    <property type="entry name" value="Fibrinogen_a/b/g_C_dom"/>
</dbReference>
<dbReference type="GO" id="GO:0005615">
    <property type="term" value="C:extracellular space"/>
    <property type="evidence" value="ECO:0007669"/>
    <property type="project" value="TreeGrafter"/>
</dbReference>
<proteinExistence type="predicted"/>
<reference evidence="4" key="1">
    <citation type="submission" date="2025-08" db="UniProtKB">
        <authorList>
            <consortium name="RefSeq"/>
        </authorList>
    </citation>
    <scope>IDENTIFICATION</scope>
    <source>
        <strain evidence="4">15112-1751.03</strain>
        <tissue evidence="4">Whole Adult</tissue>
    </source>
</reference>
<dbReference type="SMART" id="SM00186">
    <property type="entry name" value="FBG"/>
    <property type="match status" value="1"/>
</dbReference>
<evidence type="ECO:0000256" key="1">
    <source>
        <dbReference type="SAM" id="Coils"/>
    </source>
</evidence>
<dbReference type="PANTHER" id="PTHR19143">
    <property type="entry name" value="FIBRINOGEN/TENASCIN/ANGIOPOEITIN"/>
    <property type="match status" value="1"/>
</dbReference>
<dbReference type="InterPro" id="IPR014716">
    <property type="entry name" value="Fibrinogen_a/b/g_C_1"/>
</dbReference>
<accession>A0A9C6W526</accession>
<dbReference type="RefSeq" id="XP_051859601.1">
    <property type="nucleotide sequence ID" value="XM_052003641.1"/>
</dbReference>
<dbReference type="SUPFAM" id="SSF56496">
    <property type="entry name" value="Fibrinogen C-terminal domain-like"/>
    <property type="match status" value="1"/>
</dbReference>